<evidence type="ECO:0000256" key="1">
    <source>
        <dbReference type="SAM" id="SignalP"/>
    </source>
</evidence>
<organism evidence="2 3">
    <name type="scientific">Paraburkholderia dipogonis</name>
    <dbReference type="NCBI Taxonomy" id="1211383"/>
    <lineage>
        <taxon>Bacteria</taxon>
        <taxon>Pseudomonadati</taxon>
        <taxon>Pseudomonadota</taxon>
        <taxon>Betaproteobacteria</taxon>
        <taxon>Burkholderiales</taxon>
        <taxon>Burkholderiaceae</taxon>
        <taxon>Paraburkholderia</taxon>
    </lineage>
</organism>
<dbReference type="Proteomes" id="UP001629230">
    <property type="component" value="Unassembled WGS sequence"/>
</dbReference>
<feature type="chain" id="PRO_5047307306" description="Lipoprotein" evidence="1">
    <location>
        <begin position="20"/>
        <end position="201"/>
    </location>
</feature>
<comment type="caution">
    <text evidence="2">The sequence shown here is derived from an EMBL/GenBank/DDBJ whole genome shotgun (WGS) entry which is preliminary data.</text>
</comment>
<reference evidence="2 3" key="1">
    <citation type="journal article" date="2024" name="Chem. Sci.">
        <title>Discovery of megapolipeptins by genome mining of a Burkholderiales bacteria collection.</title>
        <authorList>
            <person name="Paulo B.S."/>
            <person name="Recchia M.J.J."/>
            <person name="Lee S."/>
            <person name="Fergusson C.H."/>
            <person name="Romanowski S.B."/>
            <person name="Hernandez A."/>
            <person name="Krull N."/>
            <person name="Liu D.Y."/>
            <person name="Cavanagh H."/>
            <person name="Bos A."/>
            <person name="Gray C.A."/>
            <person name="Murphy B.T."/>
            <person name="Linington R.G."/>
            <person name="Eustaquio A.S."/>
        </authorList>
    </citation>
    <scope>NUCLEOTIDE SEQUENCE [LARGE SCALE GENOMIC DNA]</scope>
    <source>
        <strain evidence="2 3">RL17-350-BIC-A</strain>
    </source>
</reference>
<sequence length="201" mass="22084">MKRLFIGFSALLLSGCLTIGSIHGTSEVLERPTAPVSKVGVVYLQAALTAKRGGLPVNSPVPLLERDGYYRIADEIKRVVPDVAREKGIEATISVAGANSMPRLPRGPGRYDPAQRGSTKELVLFVKGGNLDMRGGESDFIFHAIFRDSSTGTEYWHSDYRIHDGRLPDQVPLNEVKIRTLVSQIFDDLQKEGFLIPPVPQ</sequence>
<evidence type="ECO:0008006" key="4">
    <source>
        <dbReference type="Google" id="ProtNLM"/>
    </source>
</evidence>
<proteinExistence type="predicted"/>
<evidence type="ECO:0000313" key="3">
    <source>
        <dbReference type="Proteomes" id="UP001629230"/>
    </source>
</evidence>
<keyword evidence="1" id="KW-0732">Signal</keyword>
<dbReference type="RefSeq" id="WP_408178766.1">
    <property type="nucleotide sequence ID" value="NZ_JAQQEZ010000015.1"/>
</dbReference>
<feature type="signal peptide" evidence="1">
    <location>
        <begin position="1"/>
        <end position="19"/>
    </location>
</feature>
<accession>A0ABW9AUA0</accession>
<dbReference type="EMBL" id="JAQQEZ010000015">
    <property type="protein sequence ID" value="MFM0003764.1"/>
    <property type="molecule type" value="Genomic_DNA"/>
</dbReference>
<keyword evidence="3" id="KW-1185">Reference proteome</keyword>
<name>A0ABW9AUA0_9BURK</name>
<gene>
    <name evidence="2" type="ORF">PQR57_22410</name>
</gene>
<evidence type="ECO:0000313" key="2">
    <source>
        <dbReference type="EMBL" id="MFM0003764.1"/>
    </source>
</evidence>
<dbReference type="PROSITE" id="PS51257">
    <property type="entry name" value="PROKAR_LIPOPROTEIN"/>
    <property type="match status" value="1"/>
</dbReference>
<protein>
    <recommendedName>
        <fullName evidence="4">Lipoprotein</fullName>
    </recommendedName>
</protein>